<dbReference type="AlphaFoldDB" id="A0A8T4HEC3"/>
<dbReference type="Proteomes" id="UP000679691">
    <property type="component" value="Unassembled WGS sequence"/>
</dbReference>
<sequence length="62" mass="6986">MKKENLKQSYLMPIIKRIDLEIENGFAANSALIRVGTPGAPSIPEVEGWIEEGFESQDFDMM</sequence>
<dbReference type="EMBL" id="JAGKSB010000020">
    <property type="protein sequence ID" value="MBP3944486.1"/>
    <property type="molecule type" value="Genomic_DNA"/>
</dbReference>
<protein>
    <submittedName>
        <fullName evidence="1">Uncharacterized protein</fullName>
    </submittedName>
</protein>
<comment type="caution">
    <text evidence="1">The sequence shown here is derived from an EMBL/GenBank/DDBJ whole genome shotgun (WGS) entry which is preliminary data.</text>
</comment>
<gene>
    <name evidence="1" type="ORF">J5U18_13150</name>
</gene>
<name>A0A8T4HEC3_9SPHI</name>
<evidence type="ECO:0000313" key="2">
    <source>
        <dbReference type="Proteomes" id="UP000679691"/>
    </source>
</evidence>
<keyword evidence="2" id="KW-1185">Reference proteome</keyword>
<organism evidence="1 2">
    <name type="scientific">Rhinopithecimicrobium faecis</name>
    <dbReference type="NCBI Taxonomy" id="2820698"/>
    <lineage>
        <taxon>Bacteria</taxon>
        <taxon>Pseudomonadati</taxon>
        <taxon>Bacteroidota</taxon>
        <taxon>Sphingobacteriia</taxon>
        <taxon>Sphingobacteriales</taxon>
        <taxon>Sphingobacteriaceae</taxon>
        <taxon>Rhinopithecimicrobium</taxon>
    </lineage>
</organism>
<accession>A0A8T4HEC3</accession>
<reference evidence="1" key="1">
    <citation type="submission" date="2021-03" db="EMBL/GenBank/DDBJ databases">
        <authorList>
            <person name="Lu T."/>
            <person name="Wang Q."/>
            <person name="Han X."/>
        </authorList>
    </citation>
    <scope>NUCLEOTIDE SEQUENCE</scope>
    <source>
        <strain evidence="1">WQ 2009</strain>
    </source>
</reference>
<proteinExistence type="predicted"/>
<evidence type="ECO:0000313" key="1">
    <source>
        <dbReference type="EMBL" id="MBP3944486.1"/>
    </source>
</evidence>